<dbReference type="KEGG" id="mvi:X808_18630"/>
<feature type="transmembrane region" description="Helical" evidence="1">
    <location>
        <begin position="192"/>
        <end position="213"/>
    </location>
</feature>
<dbReference type="RefSeq" id="WP_025218066.1">
    <property type="nucleotide sequence ID" value="NZ_CP006943.1"/>
</dbReference>
<dbReference type="GO" id="GO:0005886">
    <property type="term" value="C:plasma membrane"/>
    <property type="evidence" value="ECO:0007669"/>
    <property type="project" value="TreeGrafter"/>
</dbReference>
<feature type="transmembrane region" description="Helical" evidence="1">
    <location>
        <begin position="129"/>
        <end position="148"/>
    </location>
</feature>
<protein>
    <submittedName>
        <fullName evidence="2">Integral membrane protein</fullName>
    </submittedName>
</protein>
<feature type="transmembrane region" description="Helical" evidence="1">
    <location>
        <begin position="94"/>
        <end position="117"/>
    </location>
</feature>
<feature type="transmembrane region" description="Helical" evidence="1">
    <location>
        <begin position="286"/>
        <end position="305"/>
    </location>
</feature>
<dbReference type="InterPro" id="IPR006750">
    <property type="entry name" value="YdcZ"/>
</dbReference>
<feature type="transmembrane region" description="Helical" evidence="1">
    <location>
        <begin position="257"/>
        <end position="280"/>
    </location>
</feature>
<feature type="transmembrane region" description="Helical" evidence="1">
    <location>
        <begin position="160"/>
        <end position="180"/>
    </location>
</feature>
<reference evidence="2 3" key="1">
    <citation type="submission" date="2013-12" db="EMBL/GenBank/DDBJ databases">
        <title>Annotation of the Mannheimia varigena USDA-ARS-USMARC-1296 complete genome.</title>
        <authorList>
            <person name="Harhay G.P."/>
            <person name="Clawson M.L."/>
            <person name="Murray R.W."/>
            <person name="Lubbers B.V."/>
            <person name="Heaton M.P."/>
            <person name="Chitko-Mckown C.G."/>
            <person name="Harhay D.M."/>
            <person name="Smith T.P.L."/>
        </authorList>
    </citation>
    <scope>NUCLEOTIDE SEQUENCE [LARGE SCALE GENOMIC DNA]</scope>
    <source>
        <strain evidence="2 3">USDA-ARS-USMARC-1296</strain>
    </source>
</reference>
<dbReference type="PANTHER" id="PTHR34821:SF2">
    <property type="entry name" value="INNER MEMBRANE PROTEIN YDCZ"/>
    <property type="match status" value="1"/>
</dbReference>
<accession>W0QGL5</accession>
<keyword evidence="1" id="KW-0472">Membrane</keyword>
<dbReference type="eggNOG" id="COG3238">
    <property type="taxonomic scope" value="Bacteria"/>
</dbReference>
<keyword evidence="3" id="KW-1185">Reference proteome</keyword>
<feature type="transmembrane region" description="Helical" evidence="1">
    <location>
        <begin position="27"/>
        <end position="52"/>
    </location>
</feature>
<sequence>MTFIIGLLAGAFIAIQSAVNARLRQHLGFAFLTSFVSFLVGLIFLLILSLILGSPLIFNSETLFAVPLWAWTGGLLGMFGLTANVLIFPKLGGVQTAIMPILGQVLMGVLIDTFGLLKSLQIAISTIRLIGIGLVLLGVFVAIVLPQLKALKQKTNNENLWLWRGLGIVGGMALATQAAVNGELGRQLGSSLSAATTSFLVGTITLFLTVLFYEKSLPNLFKPAKAKPIWIWSGGILGSLFILSGVWLVSQIGTGSVVMLVLSGLICGSLLVDKFGLFGVAKKPVLSSHLIGVALLILGVACIRLI</sequence>
<keyword evidence="1" id="KW-1133">Transmembrane helix</keyword>
<dbReference type="Proteomes" id="UP000066995">
    <property type="component" value="Chromosome"/>
</dbReference>
<gene>
    <name evidence="2" type="ORF">X808_18630</name>
</gene>
<dbReference type="EMBL" id="CP006943">
    <property type="protein sequence ID" value="AHG76383.1"/>
    <property type="molecule type" value="Genomic_DNA"/>
</dbReference>
<name>W0QGL5_9PAST</name>
<feature type="transmembrane region" description="Helical" evidence="1">
    <location>
        <begin position="229"/>
        <end position="250"/>
    </location>
</feature>
<dbReference type="STRING" id="1433287.X808_18630"/>
<evidence type="ECO:0000256" key="1">
    <source>
        <dbReference type="SAM" id="Phobius"/>
    </source>
</evidence>
<dbReference type="PATRIC" id="fig|1433287.3.peg.1858"/>
<dbReference type="Pfam" id="PF04657">
    <property type="entry name" value="DMT_YdcZ"/>
    <property type="match status" value="2"/>
</dbReference>
<keyword evidence="1" id="KW-0812">Transmembrane</keyword>
<feature type="transmembrane region" description="Helical" evidence="1">
    <location>
        <begin position="64"/>
        <end position="88"/>
    </location>
</feature>
<dbReference type="AlphaFoldDB" id="W0QGL5"/>
<evidence type="ECO:0000313" key="3">
    <source>
        <dbReference type="Proteomes" id="UP000066995"/>
    </source>
</evidence>
<organism evidence="2 3">
    <name type="scientific">Mannheimia varigena USDA-ARS-USMARC-1296</name>
    <dbReference type="NCBI Taxonomy" id="1433287"/>
    <lineage>
        <taxon>Bacteria</taxon>
        <taxon>Pseudomonadati</taxon>
        <taxon>Pseudomonadota</taxon>
        <taxon>Gammaproteobacteria</taxon>
        <taxon>Pasteurellales</taxon>
        <taxon>Pasteurellaceae</taxon>
        <taxon>Mannheimia</taxon>
    </lineage>
</organism>
<dbReference type="PANTHER" id="PTHR34821">
    <property type="entry name" value="INNER MEMBRANE PROTEIN YDCZ"/>
    <property type="match status" value="1"/>
</dbReference>
<dbReference type="HOGENOM" id="CLU_068878_0_0_6"/>
<proteinExistence type="predicted"/>
<evidence type="ECO:0000313" key="2">
    <source>
        <dbReference type="EMBL" id="AHG76383.1"/>
    </source>
</evidence>
<dbReference type="OrthoDB" id="7864805at2"/>